<feature type="compositionally biased region" description="Polar residues" evidence="1">
    <location>
        <begin position="711"/>
        <end position="720"/>
    </location>
</feature>
<feature type="region of interest" description="Disordered" evidence="1">
    <location>
        <begin position="327"/>
        <end position="365"/>
    </location>
</feature>
<dbReference type="PANTHER" id="PTHR15087">
    <property type="entry name" value="PROTEIN NPAT"/>
    <property type="match status" value="1"/>
</dbReference>
<protein>
    <submittedName>
        <fullName evidence="3">Nuclear protein, ataxia-telangiectasia locus</fullName>
    </submittedName>
</protein>
<feature type="compositionally biased region" description="Polar residues" evidence="1">
    <location>
        <begin position="781"/>
        <end position="791"/>
    </location>
</feature>
<feature type="compositionally biased region" description="Polar residues" evidence="1">
    <location>
        <begin position="349"/>
        <end position="361"/>
    </location>
</feature>
<evidence type="ECO:0000259" key="2">
    <source>
        <dbReference type="Pfam" id="PF15712"/>
    </source>
</evidence>
<dbReference type="GO" id="GO:0005634">
    <property type="term" value="C:nucleus"/>
    <property type="evidence" value="ECO:0007669"/>
    <property type="project" value="TreeGrafter"/>
</dbReference>
<feature type="region of interest" description="Disordered" evidence="1">
    <location>
        <begin position="1418"/>
        <end position="1489"/>
    </location>
</feature>
<feature type="domain" description="Protein NPAT C-terminal" evidence="2">
    <location>
        <begin position="918"/>
        <end position="1567"/>
    </location>
</feature>
<reference evidence="3 4" key="1">
    <citation type="journal article" date="2013" name="Science">
        <title>Genomic diversity and evolution of the head crest in the rock pigeon.</title>
        <authorList>
            <person name="Shapiro M.D."/>
            <person name="Kronenberg Z."/>
            <person name="Li C."/>
            <person name="Domyan E.T."/>
            <person name="Pan H."/>
            <person name="Campbell M."/>
            <person name="Tan H."/>
            <person name="Huff C.D."/>
            <person name="Hu H."/>
            <person name="Vickrey A.I."/>
            <person name="Nielsen S.C."/>
            <person name="Stringham S.A."/>
            <person name="Hu H."/>
            <person name="Willerslev E."/>
            <person name="Gilbert M.T."/>
            <person name="Yandell M."/>
            <person name="Zhang G."/>
            <person name="Wang J."/>
        </authorList>
    </citation>
    <scope>NUCLEOTIDE SEQUENCE [LARGE SCALE GENOMIC DNA]</scope>
    <source>
        <tissue evidence="3">Blood</tissue>
    </source>
</reference>
<feature type="compositionally biased region" description="Polar residues" evidence="1">
    <location>
        <begin position="1172"/>
        <end position="1187"/>
    </location>
</feature>
<feature type="region of interest" description="Disordered" evidence="1">
    <location>
        <begin position="668"/>
        <end position="728"/>
    </location>
</feature>
<feature type="compositionally biased region" description="Low complexity" evidence="1">
    <location>
        <begin position="1366"/>
        <end position="1381"/>
    </location>
</feature>
<feature type="compositionally biased region" description="Polar residues" evidence="1">
    <location>
        <begin position="676"/>
        <end position="700"/>
    </location>
</feature>
<feature type="region of interest" description="Disordered" evidence="1">
    <location>
        <begin position="416"/>
        <end position="435"/>
    </location>
</feature>
<dbReference type="Proteomes" id="UP000053872">
    <property type="component" value="Unassembled WGS sequence"/>
</dbReference>
<dbReference type="STRING" id="8932.A0A2I0MCY7"/>
<feature type="compositionally biased region" description="Polar residues" evidence="1">
    <location>
        <begin position="1335"/>
        <end position="1344"/>
    </location>
</feature>
<feature type="compositionally biased region" description="Polar residues" evidence="1">
    <location>
        <begin position="867"/>
        <end position="889"/>
    </location>
</feature>
<feature type="region of interest" description="Disordered" evidence="1">
    <location>
        <begin position="1143"/>
        <end position="1218"/>
    </location>
</feature>
<feature type="region of interest" description="Disordered" evidence="1">
    <location>
        <begin position="740"/>
        <end position="762"/>
    </location>
</feature>
<dbReference type="InterPro" id="IPR031442">
    <property type="entry name" value="NPAT_C"/>
</dbReference>
<dbReference type="PANTHER" id="PTHR15087:SF14">
    <property type="entry name" value="PROTEIN NPAT"/>
    <property type="match status" value="1"/>
</dbReference>
<dbReference type="InterPro" id="IPR052850">
    <property type="entry name" value="NPAT_LisH"/>
</dbReference>
<feature type="region of interest" description="Disordered" evidence="1">
    <location>
        <begin position="1237"/>
        <end position="1344"/>
    </location>
</feature>
<feature type="region of interest" description="Disordered" evidence="1">
    <location>
        <begin position="1525"/>
        <end position="1563"/>
    </location>
</feature>
<feature type="compositionally biased region" description="Basic and acidic residues" evidence="1">
    <location>
        <begin position="1310"/>
        <end position="1334"/>
    </location>
</feature>
<feature type="compositionally biased region" description="Low complexity" evidence="1">
    <location>
        <begin position="1252"/>
        <end position="1265"/>
    </location>
</feature>
<accession>A0A2I0MCY7</accession>
<name>A0A2I0MCY7_COLLI</name>
<organism evidence="3 4">
    <name type="scientific">Columba livia</name>
    <name type="common">Rock dove</name>
    <dbReference type="NCBI Taxonomy" id="8932"/>
    <lineage>
        <taxon>Eukaryota</taxon>
        <taxon>Metazoa</taxon>
        <taxon>Chordata</taxon>
        <taxon>Craniata</taxon>
        <taxon>Vertebrata</taxon>
        <taxon>Euteleostomi</taxon>
        <taxon>Archelosauria</taxon>
        <taxon>Archosauria</taxon>
        <taxon>Dinosauria</taxon>
        <taxon>Saurischia</taxon>
        <taxon>Theropoda</taxon>
        <taxon>Coelurosauria</taxon>
        <taxon>Aves</taxon>
        <taxon>Neognathae</taxon>
        <taxon>Neoaves</taxon>
        <taxon>Columbimorphae</taxon>
        <taxon>Columbiformes</taxon>
        <taxon>Columbidae</taxon>
        <taxon>Columba</taxon>
    </lineage>
</organism>
<feature type="compositionally biased region" description="Polar residues" evidence="1">
    <location>
        <begin position="800"/>
        <end position="826"/>
    </location>
</feature>
<feature type="region of interest" description="Disordered" evidence="1">
    <location>
        <begin position="1359"/>
        <end position="1396"/>
    </location>
</feature>
<evidence type="ECO:0000256" key="1">
    <source>
        <dbReference type="SAM" id="MobiDB-lite"/>
    </source>
</evidence>
<keyword evidence="4" id="KW-1185">Reference proteome</keyword>
<dbReference type="EMBL" id="AKCR02000020">
    <property type="protein sequence ID" value="PKK27542.1"/>
    <property type="molecule type" value="Genomic_DNA"/>
</dbReference>
<gene>
    <name evidence="3" type="primary">NPAT</name>
    <name evidence="3" type="ORF">A306_00007860</name>
</gene>
<dbReference type="Pfam" id="PF15712">
    <property type="entry name" value="NPAT_C"/>
    <property type="match status" value="1"/>
</dbReference>
<sequence length="1621" mass="172638">MLMGSKTVTGELWQHGLYMSRAAAPLTLDRVAPVPPGRVVTAEANPEPRGLRAVCSPPPGLSLAGSERSSILREFGASEAAAGAVEPGGPGCAALRPVWNTSSPGARGNAAASGVHLRTGLVKGVHKVLDRRRDRLRGYLQQEKLLATCREFILESSDLKEYAEHCTEDGFIPACLLSLCGKNLTTILNEYVAMKTKETTNEVPAMMSSLWKKLDYTLSQIRSMQNSTGFSANQRTRTRSGIVEMKRQRMLQQSAPANPGLLSVAHQSGPQNSSPVVSSQVIHRPAVNPSVSQTRLNTLFVHPSQTQESKITTGDFIHIQVPASQERKFHSNLLSPGRRKSESQKRKSIATSGPLSATRSSQDPEEVIIEKESEPLEEFIDGNFPQLVIENAREKILSNKSLQEKLAENINKILGSDGNVTQAPKQTDSGPTEQETSIDEILGLQGEIHMSEEAIQDILQQTESDPAFQALFDLFDYGKSKVNKNLPAGISGQNGVENAILVEEDNLETLGSSLGTEETSRCDSSRESLSCKGFPLGEASGALKTSITDDMAKKNATNEQLHGHSRPRKQTEVLETVTPEQMGELEIAFDSVTGLTAPNQRQSPGGECNEHCGDSYDKKEASVLVSDTERAVEIAQDSLNQSARSTPNLEYVHSGSQRISLIPLAEGTRASENKTHSGNKCQLSPNTSLSENTLTKSPSDGSPGHSVLLRKNNSSISSPSADAGKEQAVTTGTAAIAGVLPGSCSSRSPHQEQGAQSDCAARPAGKVSDLVKTELQLQVVDTSNKPYSNDQHTLDKPSKTDFNLPSALSNSEGTQGEMQEPSSSTKVDADNMYFSSGDGACTAISVVSPENNLTTSEICHSPPPQTASPTEESGTEAKSISGVSSSSQPMDVDPSNIMSLKIIISDDPFISSDTELNNAVSSITGENLPTIILSSPAKSPAKSAGLSKCLMSEDVEKNVDAALAEQNLLVLRPKDPVVATVNAQNEDCAAFAVADKTNLSKEGGFIQLMPATSTAFGNSNNLYIATCVTDPAALGTAVTPSNVVVLPGNSMPLAAQAPAVQQLRTPPRSSSAFAANQTVSPNFPQGSAIIIASPVQPVLQGMVGMIPLSVVGQNGNTFSAPARQVLHMPVANPVCNRSVPKLPIPPKSQKIPGARNKTNTGKLVPSVAEPLNHTNSRTQRTGNSDKLSTAEVARKVEENLPVAPVESTSSNSRQSESHRRVLCFDNVLPVAGGNAHIQTTKSSSQKERNENASFAADSASSSKAQSAKREKDKTLPRILCKPEVGSNRSASAKEPQPERKVAAAGLPPDPFHKTTANKENELRRDSEEKQKNQDTAKLSNGQQSVSLWNEKAVASVPELNKKQGALSNGTSKSSVSGSLSSKEPKREPAKGSNQGLCLSSPFTKQCVEMLQDIQWHSPTSKTVENGELPVPRTPSGVGDRHTEDTTDSVRTPTCRRFSEDSATPRVMVPPATPDLPACSPASETGSENSVSMAAHTLMILSRAAIARTSAATPLKDNMQQFRSLRSTVKKRKLEDLNEGERNSRSANRKDLQSSPTQSKKKKIKLKNAQLLALHTCEGLRGHAGLNSGCDSAVGAAWLLLAPSPAVRTLGVHAAPRCLVFG</sequence>
<proteinExistence type="predicted"/>
<feature type="region of interest" description="Disordered" evidence="1">
    <location>
        <begin position="854"/>
        <end position="892"/>
    </location>
</feature>
<comment type="caution">
    <text evidence="3">The sequence shown here is derived from an EMBL/GenBank/DDBJ whole genome shotgun (WGS) entry which is preliminary data.</text>
</comment>
<dbReference type="InParanoid" id="A0A2I0MCY7"/>
<dbReference type="GO" id="GO:0003712">
    <property type="term" value="F:transcription coregulator activity"/>
    <property type="evidence" value="ECO:0007669"/>
    <property type="project" value="TreeGrafter"/>
</dbReference>
<evidence type="ECO:0000313" key="4">
    <source>
        <dbReference type="Proteomes" id="UP000053872"/>
    </source>
</evidence>
<feature type="compositionally biased region" description="Basic and acidic residues" evidence="1">
    <location>
        <begin position="1532"/>
        <end position="1551"/>
    </location>
</feature>
<feature type="compositionally biased region" description="Polar residues" evidence="1">
    <location>
        <begin position="743"/>
        <end position="756"/>
    </location>
</feature>
<feature type="region of interest" description="Disordered" evidence="1">
    <location>
        <begin position="781"/>
        <end position="828"/>
    </location>
</feature>
<evidence type="ECO:0000313" key="3">
    <source>
        <dbReference type="EMBL" id="PKK27542.1"/>
    </source>
</evidence>
<feature type="compositionally biased region" description="Polar residues" evidence="1">
    <location>
        <begin position="418"/>
        <end position="435"/>
    </location>
</feature>